<geneLocation type="mitochondrion" evidence="2"/>
<organism evidence="2">
    <name type="scientific">Trichopria drosophilae</name>
    <dbReference type="NCBI Taxonomy" id="1507179"/>
    <lineage>
        <taxon>Eukaryota</taxon>
        <taxon>Metazoa</taxon>
        <taxon>Ecdysozoa</taxon>
        <taxon>Arthropoda</taxon>
        <taxon>Hexapoda</taxon>
        <taxon>Insecta</taxon>
        <taxon>Pterygota</taxon>
        <taxon>Neoptera</taxon>
        <taxon>Endopterygota</taxon>
        <taxon>Hymenoptera</taxon>
        <taxon>Apocrita</taxon>
        <taxon>Proctotrupomorpha</taxon>
        <taxon>Diaprioidea</taxon>
        <taxon>Diapriidae</taxon>
        <taxon>Diapriinae</taxon>
        <taxon>Trichopria</taxon>
    </lineage>
</organism>
<evidence type="ECO:0000313" key="2">
    <source>
        <dbReference type="EMBL" id="QIV21186.1"/>
    </source>
</evidence>
<keyword evidence="1" id="KW-0472">Membrane</keyword>
<dbReference type="CTD" id="4509"/>
<keyword evidence="1" id="KW-0812">Transmembrane</keyword>
<sequence length="50" mass="6561">MPQMSPLNWLYMYMYMILLFMIIMIIMFFYYKPMLNMKFFKMNKFMIKWY</sequence>
<reference evidence="2" key="1">
    <citation type="submission" date="2020-01" db="EMBL/GenBank/DDBJ databases">
        <title>The mitochondrial genome of Trichopria drosophilae (Hymenoptera Diapriidae).</title>
        <authorList>
            <person name="Zhang X."/>
            <person name="Zhu J."/>
            <person name="Pan Z."/>
        </authorList>
    </citation>
    <scope>NUCLEOTIDE SEQUENCE</scope>
</reference>
<dbReference type="RefSeq" id="YP_009827246.1">
    <property type="nucleotide sequence ID" value="NC_048491.1"/>
</dbReference>
<protein>
    <submittedName>
        <fullName evidence="2">ATP synthase F0 subunit 8</fullName>
    </submittedName>
</protein>
<feature type="transmembrane region" description="Helical" evidence="1">
    <location>
        <begin position="12"/>
        <end position="31"/>
    </location>
</feature>
<evidence type="ECO:0000256" key="1">
    <source>
        <dbReference type="SAM" id="Phobius"/>
    </source>
</evidence>
<name>A0A6M3HRJ9_9HYME</name>
<dbReference type="GeneID" id="55290089"/>
<keyword evidence="2" id="KW-0496">Mitochondrion</keyword>
<proteinExistence type="predicted"/>
<accession>A0A6M3HRJ9</accession>
<dbReference type="EMBL" id="MN966974">
    <property type="protein sequence ID" value="QIV21186.1"/>
    <property type="molecule type" value="Genomic_DNA"/>
</dbReference>
<gene>
    <name evidence="2" type="primary">ATP8</name>
</gene>
<dbReference type="AlphaFoldDB" id="A0A6M3HRJ9"/>
<keyword evidence="1" id="KW-1133">Transmembrane helix</keyword>